<evidence type="ECO:0008006" key="5">
    <source>
        <dbReference type="Google" id="ProtNLM"/>
    </source>
</evidence>
<evidence type="ECO:0000313" key="4">
    <source>
        <dbReference type="Proteomes" id="UP001230188"/>
    </source>
</evidence>
<keyword evidence="4" id="KW-1185">Reference proteome</keyword>
<evidence type="ECO:0000256" key="2">
    <source>
        <dbReference type="SAM" id="MobiDB-lite"/>
    </source>
</evidence>
<dbReference type="Gene3D" id="1.25.40.10">
    <property type="entry name" value="Tetratricopeptide repeat domain"/>
    <property type="match status" value="1"/>
</dbReference>
<feature type="region of interest" description="Disordered" evidence="2">
    <location>
        <begin position="209"/>
        <end position="231"/>
    </location>
</feature>
<dbReference type="InterPro" id="IPR011990">
    <property type="entry name" value="TPR-like_helical_dom_sf"/>
</dbReference>
<proteinExistence type="predicted"/>
<gene>
    <name evidence="3" type="ORF">CTAYLR_008346</name>
</gene>
<dbReference type="SUPFAM" id="SSF48452">
    <property type="entry name" value="TPR-like"/>
    <property type="match status" value="1"/>
</dbReference>
<dbReference type="AlphaFoldDB" id="A0AAD7XNQ4"/>
<comment type="caution">
    <text evidence="3">The sequence shown here is derived from an EMBL/GenBank/DDBJ whole genome shotgun (WGS) entry which is preliminary data.</text>
</comment>
<feature type="compositionally biased region" description="Basic residues" evidence="2">
    <location>
        <begin position="209"/>
        <end position="221"/>
    </location>
</feature>
<accession>A0AAD7XNQ4</accession>
<feature type="compositionally biased region" description="Polar residues" evidence="2">
    <location>
        <begin position="222"/>
        <end position="231"/>
    </location>
</feature>
<reference evidence="3" key="1">
    <citation type="submission" date="2023-01" db="EMBL/GenBank/DDBJ databases">
        <title>Metagenome sequencing of chrysophaentin producing Chrysophaeum taylorii.</title>
        <authorList>
            <person name="Davison J."/>
            <person name="Bewley C."/>
        </authorList>
    </citation>
    <scope>NUCLEOTIDE SEQUENCE</scope>
    <source>
        <strain evidence="3">NIES-1699</strain>
    </source>
</reference>
<name>A0AAD7XNQ4_9STRA</name>
<organism evidence="3 4">
    <name type="scientific">Chrysophaeum taylorii</name>
    <dbReference type="NCBI Taxonomy" id="2483200"/>
    <lineage>
        <taxon>Eukaryota</taxon>
        <taxon>Sar</taxon>
        <taxon>Stramenopiles</taxon>
        <taxon>Ochrophyta</taxon>
        <taxon>Pelagophyceae</taxon>
        <taxon>Pelagomonadales</taxon>
        <taxon>Pelagomonadaceae</taxon>
        <taxon>Chrysophaeum</taxon>
    </lineage>
</organism>
<evidence type="ECO:0000256" key="1">
    <source>
        <dbReference type="PROSITE-ProRule" id="PRU00339"/>
    </source>
</evidence>
<protein>
    <recommendedName>
        <fullName evidence="5">Tetratricopeptide repeat protein</fullName>
    </recommendedName>
</protein>
<dbReference type="InterPro" id="IPR019734">
    <property type="entry name" value="TPR_rpt"/>
</dbReference>
<evidence type="ECO:0000313" key="3">
    <source>
        <dbReference type="EMBL" id="KAJ8602539.1"/>
    </source>
</evidence>
<keyword evidence="1" id="KW-0802">TPR repeat</keyword>
<dbReference type="Proteomes" id="UP001230188">
    <property type="component" value="Unassembled WGS sequence"/>
</dbReference>
<feature type="repeat" description="TPR" evidence="1">
    <location>
        <begin position="154"/>
        <end position="187"/>
    </location>
</feature>
<dbReference type="SMART" id="SM00028">
    <property type="entry name" value="TPR"/>
    <property type="match status" value="2"/>
</dbReference>
<sequence length="231" mass="25263">MDNDVSSSIEEDEEEVDAIVEKRVFLSCGSCTAPITARVRLPACACLHTKEPSSCPYSPRSAPPLIVNSPRSELPVLMAATGGFPAPPSKETVPEFKVLRLLKKYTDVIERRRILDSPAHEPYVRRATLLAAIGDYDRSRRDAAAAIAIAPTSAVAAFRLGVAEYRLGNFDRALAAFANGLQHAPASKHLNTARDAAIAALRSRPMRHHPLFASRRRRQRAKSPTSAKLWS</sequence>
<dbReference type="PROSITE" id="PS50005">
    <property type="entry name" value="TPR"/>
    <property type="match status" value="1"/>
</dbReference>
<dbReference type="EMBL" id="JAQMWT010000377">
    <property type="protein sequence ID" value="KAJ8602539.1"/>
    <property type="molecule type" value="Genomic_DNA"/>
</dbReference>